<feature type="domain" description="DHHA2" evidence="8">
    <location>
        <begin position="198"/>
        <end position="320"/>
    </location>
</feature>
<evidence type="ECO:0000313" key="9">
    <source>
        <dbReference type="EMBL" id="OXE50936.1"/>
    </source>
</evidence>
<evidence type="ECO:0000256" key="5">
    <source>
        <dbReference type="ARBA" id="ARBA00023211"/>
    </source>
</evidence>
<gene>
    <name evidence="9" type="ORF">ADH67_01130</name>
</gene>
<evidence type="ECO:0000313" key="10">
    <source>
        <dbReference type="Proteomes" id="UP000214610"/>
    </source>
</evidence>
<dbReference type="InterPro" id="IPR038763">
    <property type="entry name" value="DHH_sf"/>
</dbReference>
<dbReference type="Proteomes" id="UP000214610">
    <property type="component" value="Unassembled WGS sequence"/>
</dbReference>
<proteinExistence type="predicted"/>
<evidence type="ECO:0000256" key="6">
    <source>
        <dbReference type="ARBA" id="ARBA00032535"/>
    </source>
</evidence>
<evidence type="ECO:0000256" key="2">
    <source>
        <dbReference type="ARBA" id="ARBA00012146"/>
    </source>
</evidence>
<protein>
    <recommendedName>
        <fullName evidence="2">inorganic diphosphatase</fullName>
        <ecNumber evidence="2">3.6.1.1</ecNumber>
    </recommendedName>
    <alternativeName>
        <fullName evidence="6">Pyrophosphate phospho-hydrolase</fullName>
    </alternativeName>
</protein>
<evidence type="ECO:0000256" key="1">
    <source>
        <dbReference type="ARBA" id="ARBA00001936"/>
    </source>
</evidence>
<comment type="catalytic activity">
    <reaction evidence="7">
        <text>diphosphate + H2O = 2 phosphate + H(+)</text>
        <dbReference type="Rhea" id="RHEA:24576"/>
        <dbReference type="ChEBI" id="CHEBI:15377"/>
        <dbReference type="ChEBI" id="CHEBI:15378"/>
        <dbReference type="ChEBI" id="CHEBI:33019"/>
        <dbReference type="ChEBI" id="CHEBI:43474"/>
        <dbReference type="EC" id="3.6.1.1"/>
    </reaction>
</comment>
<dbReference type="GO" id="GO:0005737">
    <property type="term" value="C:cytoplasm"/>
    <property type="evidence" value="ECO:0007669"/>
    <property type="project" value="InterPro"/>
</dbReference>
<keyword evidence="10" id="KW-1185">Reference proteome</keyword>
<dbReference type="Pfam" id="PF01368">
    <property type="entry name" value="DHH"/>
    <property type="match status" value="1"/>
</dbReference>
<name>A0A227KQY7_9BURK</name>
<dbReference type="Gene3D" id="3.90.1640.10">
    <property type="entry name" value="inorganic pyrophosphatase (n-terminal core)"/>
    <property type="match status" value="1"/>
</dbReference>
<evidence type="ECO:0000256" key="3">
    <source>
        <dbReference type="ARBA" id="ARBA00022723"/>
    </source>
</evidence>
<dbReference type="EC" id="3.6.1.1" evidence="2"/>
<organism evidence="9 10">
    <name type="scientific">Turicimonas muris</name>
    <dbReference type="NCBI Taxonomy" id="1796652"/>
    <lineage>
        <taxon>Bacteria</taxon>
        <taxon>Pseudomonadati</taxon>
        <taxon>Pseudomonadota</taxon>
        <taxon>Betaproteobacteria</taxon>
        <taxon>Burkholderiales</taxon>
        <taxon>Sutterellaceae</taxon>
        <taxon>Turicimonas</taxon>
    </lineage>
</organism>
<keyword evidence="3" id="KW-0479">Metal-binding</keyword>
<comment type="cofactor">
    <cofactor evidence="1">
        <name>Mn(2+)</name>
        <dbReference type="ChEBI" id="CHEBI:29035"/>
    </cofactor>
</comment>
<comment type="caution">
    <text evidence="9">The sequence shown here is derived from an EMBL/GenBank/DDBJ whole genome shotgun (WGS) entry which is preliminary data.</text>
</comment>
<sequence length="321" mass="35021">MSELTKFPGAFTAPIQSENCPIYVLGHKNPDTDSIVGAIAAANLYKGRGYDVKPVAQGKPAPETAFVLEKFNLDAPEVISSVAGKDFFLVDYADLKQAPEDFKEGKLLGIVDHHKLGDVSSDSPLECWIWPVGSSNTILKVMHDFYGVELPKNIAGAMLCAILSDTLIFNSPTATPLDKKVVEELAKIAEVEDIEALGMEMFKAKSNLNDTPKALLNRDFKDFEMGEKKIGIGQLELIAEDMVTPELKAKLIEEMDKAKEEGRDDVVLVITDILKKGSRLMVVGPDAASIAETLGADADMWMDGVLSRKKQIVPPLQKKFA</sequence>
<dbReference type="AlphaFoldDB" id="A0A227KQY7"/>
<dbReference type="GeneID" id="78363126"/>
<dbReference type="PANTHER" id="PTHR12112">
    <property type="entry name" value="BNIP - RELATED"/>
    <property type="match status" value="1"/>
</dbReference>
<evidence type="ECO:0000256" key="4">
    <source>
        <dbReference type="ARBA" id="ARBA00022801"/>
    </source>
</evidence>
<dbReference type="NCBIfam" id="NF003877">
    <property type="entry name" value="PRK05427.1"/>
    <property type="match status" value="1"/>
</dbReference>
<dbReference type="FunFam" id="3.90.1640.10:FF:000001">
    <property type="entry name" value="Probable manganese-dependent inorganic pyrophosphatase"/>
    <property type="match status" value="1"/>
</dbReference>
<dbReference type="Pfam" id="PF02833">
    <property type="entry name" value="DHHA2"/>
    <property type="match status" value="1"/>
</dbReference>
<dbReference type="EMBL" id="NHMP01000001">
    <property type="protein sequence ID" value="OXE50936.1"/>
    <property type="molecule type" value="Genomic_DNA"/>
</dbReference>
<dbReference type="PANTHER" id="PTHR12112:SF22">
    <property type="entry name" value="MANGANESE-DEPENDENT INORGANIC PYROPHOSPHATASE-RELATED"/>
    <property type="match status" value="1"/>
</dbReference>
<dbReference type="Gene3D" id="3.10.310.20">
    <property type="entry name" value="DHHA2 domain"/>
    <property type="match status" value="1"/>
</dbReference>
<keyword evidence="4" id="KW-0378">Hydrolase</keyword>
<dbReference type="RefSeq" id="WP_084081393.1">
    <property type="nucleotide sequence ID" value="NZ_CAJTBZ010000023.1"/>
</dbReference>
<keyword evidence="5" id="KW-0464">Manganese</keyword>
<dbReference type="SUPFAM" id="SSF64182">
    <property type="entry name" value="DHH phosphoesterases"/>
    <property type="match status" value="1"/>
</dbReference>
<dbReference type="GO" id="GO:0004427">
    <property type="term" value="F:inorganic diphosphate phosphatase activity"/>
    <property type="evidence" value="ECO:0007669"/>
    <property type="project" value="UniProtKB-EC"/>
</dbReference>
<dbReference type="InterPro" id="IPR038222">
    <property type="entry name" value="DHHA2_dom_sf"/>
</dbReference>
<evidence type="ECO:0000256" key="7">
    <source>
        <dbReference type="ARBA" id="ARBA00047820"/>
    </source>
</evidence>
<reference evidence="10" key="1">
    <citation type="submission" date="2017-05" db="EMBL/GenBank/DDBJ databases">
        <title>Improved OligoMM genomes.</title>
        <authorList>
            <person name="Garzetti D."/>
        </authorList>
    </citation>
    <scope>NUCLEOTIDE SEQUENCE [LARGE SCALE GENOMIC DNA]</scope>
    <source>
        <strain evidence="10">YL45</strain>
    </source>
</reference>
<dbReference type="GO" id="GO:0046872">
    <property type="term" value="F:metal ion binding"/>
    <property type="evidence" value="ECO:0007669"/>
    <property type="project" value="UniProtKB-KW"/>
</dbReference>
<accession>A0A227KQY7</accession>
<dbReference type="SMART" id="SM01131">
    <property type="entry name" value="DHHA2"/>
    <property type="match status" value="1"/>
</dbReference>
<evidence type="ECO:0000259" key="8">
    <source>
        <dbReference type="SMART" id="SM01131"/>
    </source>
</evidence>
<dbReference type="InterPro" id="IPR001667">
    <property type="entry name" value="DDH_dom"/>
</dbReference>
<dbReference type="InterPro" id="IPR004097">
    <property type="entry name" value="DHHA2"/>
</dbReference>